<name>W2ZRD5_PHYNI</name>
<gene>
    <name evidence="1" type="ORF">F442_04628</name>
</gene>
<evidence type="ECO:0000313" key="1">
    <source>
        <dbReference type="EMBL" id="ETP49917.1"/>
    </source>
</evidence>
<organism evidence="1 2">
    <name type="scientific">Phytophthora nicotianae P10297</name>
    <dbReference type="NCBI Taxonomy" id="1317064"/>
    <lineage>
        <taxon>Eukaryota</taxon>
        <taxon>Sar</taxon>
        <taxon>Stramenopiles</taxon>
        <taxon>Oomycota</taxon>
        <taxon>Peronosporomycetes</taxon>
        <taxon>Peronosporales</taxon>
        <taxon>Peronosporaceae</taxon>
        <taxon>Phytophthora</taxon>
    </lineage>
</organism>
<protein>
    <submittedName>
        <fullName evidence="1">Uncharacterized protein</fullName>
    </submittedName>
</protein>
<proteinExistence type="predicted"/>
<accession>W2ZRD5</accession>
<reference evidence="1 2" key="1">
    <citation type="submission" date="2013-11" db="EMBL/GenBank/DDBJ databases">
        <title>The Genome Sequence of Phytophthora parasitica P10297.</title>
        <authorList>
            <consortium name="The Broad Institute Genomics Platform"/>
            <person name="Russ C."/>
            <person name="Tyler B."/>
            <person name="Panabieres F."/>
            <person name="Shan W."/>
            <person name="Tripathy S."/>
            <person name="Grunwald N."/>
            <person name="Machado M."/>
            <person name="Johnson C.S."/>
            <person name="Walker B."/>
            <person name="Young S.K."/>
            <person name="Zeng Q."/>
            <person name="Gargeya S."/>
            <person name="Fitzgerald M."/>
            <person name="Haas B."/>
            <person name="Abouelleil A."/>
            <person name="Allen A.W."/>
            <person name="Alvarado L."/>
            <person name="Arachchi H.M."/>
            <person name="Berlin A.M."/>
            <person name="Chapman S.B."/>
            <person name="Gainer-Dewar J."/>
            <person name="Goldberg J."/>
            <person name="Griggs A."/>
            <person name="Gujja S."/>
            <person name="Hansen M."/>
            <person name="Howarth C."/>
            <person name="Imamovic A."/>
            <person name="Ireland A."/>
            <person name="Larimer J."/>
            <person name="McCowan C."/>
            <person name="Murphy C."/>
            <person name="Pearson M."/>
            <person name="Poon T.W."/>
            <person name="Priest M."/>
            <person name="Roberts A."/>
            <person name="Saif S."/>
            <person name="Shea T."/>
            <person name="Sisk P."/>
            <person name="Sykes S."/>
            <person name="Wortman J."/>
            <person name="Nusbaum C."/>
            <person name="Birren B."/>
        </authorList>
    </citation>
    <scope>NUCLEOTIDE SEQUENCE [LARGE SCALE GENOMIC DNA]</scope>
    <source>
        <strain evidence="1 2">P10297</strain>
    </source>
</reference>
<sequence>MDQTKSTKDIPEVRRESILLFLDERSRNGRLKRGAAVAAAAKYGCNPRWLSINAIAEGKTNSMRSLEDPQTDLLRYRLPKCPPPHSSTLDILTARALIIFMEKHNSQSKATRGRPHSSAMSAIVADRLIRISATPYRSSG</sequence>
<dbReference type="EMBL" id="ANIY01001028">
    <property type="protein sequence ID" value="ETP49917.1"/>
    <property type="molecule type" value="Genomic_DNA"/>
</dbReference>
<dbReference type="Proteomes" id="UP000018948">
    <property type="component" value="Unassembled WGS sequence"/>
</dbReference>
<evidence type="ECO:0000313" key="2">
    <source>
        <dbReference type="Proteomes" id="UP000018948"/>
    </source>
</evidence>
<dbReference type="AlphaFoldDB" id="W2ZRD5"/>
<comment type="caution">
    <text evidence="1">The sequence shown here is derived from an EMBL/GenBank/DDBJ whole genome shotgun (WGS) entry which is preliminary data.</text>
</comment>